<accession>A0ABV8PR23</accession>
<name>A0ABV8PR23_9BACT</name>
<protein>
    <submittedName>
        <fullName evidence="3">Uncharacterized protein</fullName>
    </submittedName>
</protein>
<evidence type="ECO:0000256" key="2">
    <source>
        <dbReference type="SAM" id="SignalP"/>
    </source>
</evidence>
<feature type="region of interest" description="Disordered" evidence="1">
    <location>
        <begin position="161"/>
        <end position="230"/>
    </location>
</feature>
<feature type="signal peptide" evidence="2">
    <location>
        <begin position="1"/>
        <end position="19"/>
    </location>
</feature>
<dbReference type="RefSeq" id="WP_379011732.1">
    <property type="nucleotide sequence ID" value="NZ_JBHSDC010000002.1"/>
</dbReference>
<evidence type="ECO:0000313" key="4">
    <source>
        <dbReference type="Proteomes" id="UP001595906"/>
    </source>
</evidence>
<evidence type="ECO:0000256" key="1">
    <source>
        <dbReference type="SAM" id="MobiDB-lite"/>
    </source>
</evidence>
<feature type="compositionally biased region" description="Polar residues" evidence="1">
    <location>
        <begin position="182"/>
        <end position="192"/>
    </location>
</feature>
<feature type="compositionally biased region" description="Low complexity" evidence="1">
    <location>
        <begin position="343"/>
        <end position="365"/>
    </location>
</feature>
<sequence>MKLLFLLIFCTISVLFVDAQSQIITGTLLPKKGESVTYLPKATDSQKSGANKQEPLQQAPKAQQDTSVKKIAAKKTIHSGNEKPVVKTKVPATKAPIPKGFIFNLPVVQGANNTPTAAPAIPLSIDESKPVDIPKSNTVAKPAITVSAAQSQFVAATNSLSTTATKASNEPLKYEEPPAGTGSWSAPPTNVSPAKLEPLVYGPPPVANTTTSSPSNDNTVGDKKSNLRSPKFKGVYKPALKKPILLVPMSPDDLEDGVPKKKETEPTAKVVEQPKSVEDLYPPLNYTVPAPATAANLRSPKIQGAYVASKNNPMILMPVPPEPTSGQQASGSGLVYQEPPAQTNNSPINSSSNNNATANAPSLSSQPNIFDENYRGKPAVASKPIYTKYKKTAPKSTATKAATKPANTAVQQPVKNKFKKTFLKPVRQTVTGSVSFNHQLFNKNIISLVA</sequence>
<feature type="region of interest" description="Disordered" evidence="1">
    <location>
        <begin position="321"/>
        <end position="371"/>
    </location>
</feature>
<feature type="compositionally biased region" description="Polar residues" evidence="1">
    <location>
        <begin position="43"/>
        <end position="66"/>
    </location>
</feature>
<comment type="caution">
    <text evidence="3">The sequence shown here is derived from an EMBL/GenBank/DDBJ whole genome shotgun (WGS) entry which is preliminary data.</text>
</comment>
<feature type="chain" id="PRO_5046045345" evidence="2">
    <location>
        <begin position="20"/>
        <end position="450"/>
    </location>
</feature>
<feature type="region of interest" description="Disordered" evidence="1">
    <location>
        <begin position="42"/>
        <end position="68"/>
    </location>
</feature>
<gene>
    <name evidence="3" type="ORF">ACFOW1_01375</name>
</gene>
<feature type="compositionally biased region" description="Low complexity" evidence="1">
    <location>
        <begin position="208"/>
        <end position="219"/>
    </location>
</feature>
<keyword evidence="2" id="KW-0732">Signal</keyword>
<evidence type="ECO:0000313" key="3">
    <source>
        <dbReference type="EMBL" id="MFC4230522.1"/>
    </source>
</evidence>
<proteinExistence type="predicted"/>
<reference evidence="4" key="1">
    <citation type="journal article" date="2019" name="Int. J. Syst. Evol. Microbiol.">
        <title>The Global Catalogue of Microorganisms (GCM) 10K type strain sequencing project: providing services to taxonomists for standard genome sequencing and annotation.</title>
        <authorList>
            <consortium name="The Broad Institute Genomics Platform"/>
            <consortium name="The Broad Institute Genome Sequencing Center for Infectious Disease"/>
            <person name="Wu L."/>
            <person name="Ma J."/>
        </authorList>
    </citation>
    <scope>NUCLEOTIDE SEQUENCE [LARGE SCALE GENOMIC DNA]</scope>
    <source>
        <strain evidence="4">CECT 8010</strain>
    </source>
</reference>
<organism evidence="3 4">
    <name type="scientific">Parasediminibacterium paludis</name>
    <dbReference type="NCBI Taxonomy" id="908966"/>
    <lineage>
        <taxon>Bacteria</taxon>
        <taxon>Pseudomonadati</taxon>
        <taxon>Bacteroidota</taxon>
        <taxon>Chitinophagia</taxon>
        <taxon>Chitinophagales</taxon>
        <taxon>Chitinophagaceae</taxon>
        <taxon>Parasediminibacterium</taxon>
    </lineage>
</organism>
<keyword evidence="4" id="KW-1185">Reference proteome</keyword>
<dbReference type="Proteomes" id="UP001595906">
    <property type="component" value="Unassembled WGS sequence"/>
</dbReference>
<dbReference type="EMBL" id="JBHSDC010000002">
    <property type="protein sequence ID" value="MFC4230522.1"/>
    <property type="molecule type" value="Genomic_DNA"/>
</dbReference>